<dbReference type="CDD" id="cd19598">
    <property type="entry name" value="serpin77Ba-like_insects"/>
    <property type="match status" value="1"/>
</dbReference>
<comment type="similarity">
    <text evidence="3">Belongs to the serpin family.</text>
</comment>
<evidence type="ECO:0000256" key="1">
    <source>
        <dbReference type="ARBA" id="ARBA00022690"/>
    </source>
</evidence>
<dbReference type="InterPro" id="IPR000215">
    <property type="entry name" value="Serpin_fam"/>
</dbReference>
<dbReference type="Proteomes" id="UP000299102">
    <property type="component" value="Unassembled WGS sequence"/>
</dbReference>
<dbReference type="InterPro" id="IPR036186">
    <property type="entry name" value="Serpin_sf"/>
</dbReference>
<keyword evidence="7" id="KW-1185">Reference proteome</keyword>
<keyword evidence="2" id="KW-0722">Serine protease inhibitor</keyword>
<dbReference type="EMBL" id="BGZK01001544">
    <property type="protein sequence ID" value="GBP82048.1"/>
    <property type="molecule type" value="Genomic_DNA"/>
</dbReference>
<comment type="caution">
    <text evidence="6">The sequence shown here is derived from an EMBL/GenBank/DDBJ whole genome shotgun (WGS) entry which is preliminary data.</text>
</comment>
<dbReference type="InterPro" id="IPR042185">
    <property type="entry name" value="Serpin_sf_2"/>
</dbReference>
<evidence type="ECO:0000256" key="4">
    <source>
        <dbReference type="SAM" id="SignalP"/>
    </source>
</evidence>
<dbReference type="GO" id="GO:0004867">
    <property type="term" value="F:serine-type endopeptidase inhibitor activity"/>
    <property type="evidence" value="ECO:0007669"/>
    <property type="project" value="UniProtKB-KW"/>
</dbReference>
<dbReference type="SMART" id="SM00093">
    <property type="entry name" value="SERPIN"/>
    <property type="match status" value="1"/>
</dbReference>
<evidence type="ECO:0000313" key="6">
    <source>
        <dbReference type="EMBL" id="GBP82048.1"/>
    </source>
</evidence>
<feature type="domain" description="Serpin" evidence="5">
    <location>
        <begin position="52"/>
        <end position="415"/>
    </location>
</feature>
<reference evidence="6 7" key="1">
    <citation type="journal article" date="2019" name="Commun. Biol.">
        <title>The bagworm genome reveals a unique fibroin gene that provides high tensile strength.</title>
        <authorList>
            <person name="Kono N."/>
            <person name="Nakamura H."/>
            <person name="Ohtoshi R."/>
            <person name="Tomita M."/>
            <person name="Numata K."/>
            <person name="Arakawa K."/>
        </authorList>
    </citation>
    <scope>NUCLEOTIDE SEQUENCE [LARGE SCALE GENOMIC DNA]</scope>
</reference>
<dbReference type="SUPFAM" id="SSF56574">
    <property type="entry name" value="Serpins"/>
    <property type="match status" value="1"/>
</dbReference>
<dbReference type="Pfam" id="PF00079">
    <property type="entry name" value="Serpin"/>
    <property type="match status" value="1"/>
</dbReference>
<dbReference type="AlphaFoldDB" id="A0A4C1Z130"/>
<evidence type="ECO:0000259" key="5">
    <source>
        <dbReference type="SMART" id="SM00093"/>
    </source>
</evidence>
<protein>
    <submittedName>
        <fullName evidence="6">Serine protease inhibitor 77Ba</fullName>
    </submittedName>
</protein>
<keyword evidence="1" id="KW-0646">Protease inhibitor</keyword>
<evidence type="ECO:0000256" key="2">
    <source>
        <dbReference type="ARBA" id="ARBA00022900"/>
    </source>
</evidence>
<dbReference type="Gene3D" id="3.30.497.10">
    <property type="entry name" value="Antithrombin, subunit I, domain 2"/>
    <property type="match status" value="1"/>
</dbReference>
<dbReference type="PANTHER" id="PTHR11461:SF367">
    <property type="entry name" value="GH21475P-RELATED"/>
    <property type="match status" value="1"/>
</dbReference>
<accession>A0A4C1Z130</accession>
<dbReference type="GO" id="GO:0005615">
    <property type="term" value="C:extracellular space"/>
    <property type="evidence" value="ECO:0007669"/>
    <property type="project" value="InterPro"/>
</dbReference>
<dbReference type="InterPro" id="IPR042178">
    <property type="entry name" value="Serpin_sf_1"/>
</dbReference>
<evidence type="ECO:0000256" key="3">
    <source>
        <dbReference type="RuleBase" id="RU000411"/>
    </source>
</evidence>
<feature type="chain" id="PRO_5020039264" evidence="4">
    <location>
        <begin position="20"/>
        <end position="418"/>
    </location>
</feature>
<dbReference type="STRING" id="151549.A0A4C1Z130"/>
<proteinExistence type="inferred from homology"/>
<gene>
    <name evidence="6" type="primary">Spn77Ba</name>
    <name evidence="6" type="ORF">EVAR_32149_1</name>
</gene>
<dbReference type="Gene3D" id="2.30.39.10">
    <property type="entry name" value="Alpha-1-antitrypsin, domain 1"/>
    <property type="match status" value="1"/>
</dbReference>
<keyword evidence="4" id="KW-0732">Signal</keyword>
<dbReference type="OrthoDB" id="9440847at2759"/>
<dbReference type="InterPro" id="IPR023796">
    <property type="entry name" value="Serpin_dom"/>
</dbReference>
<feature type="signal peptide" evidence="4">
    <location>
        <begin position="1"/>
        <end position="19"/>
    </location>
</feature>
<evidence type="ECO:0000313" key="7">
    <source>
        <dbReference type="Proteomes" id="UP000299102"/>
    </source>
</evidence>
<organism evidence="6 7">
    <name type="scientific">Eumeta variegata</name>
    <name type="common">Bagworm moth</name>
    <name type="synonym">Eumeta japonica</name>
    <dbReference type="NCBI Taxonomy" id="151549"/>
    <lineage>
        <taxon>Eukaryota</taxon>
        <taxon>Metazoa</taxon>
        <taxon>Ecdysozoa</taxon>
        <taxon>Arthropoda</taxon>
        <taxon>Hexapoda</taxon>
        <taxon>Insecta</taxon>
        <taxon>Pterygota</taxon>
        <taxon>Neoptera</taxon>
        <taxon>Endopterygota</taxon>
        <taxon>Lepidoptera</taxon>
        <taxon>Glossata</taxon>
        <taxon>Ditrysia</taxon>
        <taxon>Tineoidea</taxon>
        <taxon>Psychidae</taxon>
        <taxon>Oiketicinae</taxon>
        <taxon>Eumeta</taxon>
    </lineage>
</organism>
<sequence>MYGSVFVLISLCSLALIFGQQTGTPQAPLTPSESYLHNGLSQNIGNFSLELLNFTSRLISPQQNMVLSPITVWTILAVTAEGADLTTRNEIRYAARIPRNKTRTHREFQEIFRYLVVNTTTVELAKMNALFADVKSDLEKDFLDLVLRVYDTRIISVDFEAADQTAERINTFISQVTHGKIPVLVEKSNFQNSKAILTSAVYFKGQWTSPFNKSLTERMPFFDSDGKQIGEVNMMYNRYTYPFANIRSMQARILELPYGKENRLSMLVMLPYTNVSLEAMFLNFRKVHLDTVFNELKLSQENYSDDEVECYLPRFKIESNLLLNSVLKEMGVNYLFDEQKAQLPFMARTPMYVSSIIHKAHIEVTEEGTVATAVTAAEFANRIGSVVFAANRPFAYLIIEKITNSIVFGGFYQQPSLY</sequence>
<dbReference type="PANTHER" id="PTHR11461">
    <property type="entry name" value="SERINE PROTEASE INHIBITOR, SERPIN"/>
    <property type="match status" value="1"/>
</dbReference>
<name>A0A4C1Z130_EUMVA</name>